<dbReference type="Pfam" id="PF13521">
    <property type="entry name" value="AAA_28"/>
    <property type="match status" value="1"/>
</dbReference>
<sequence length="182" mass="20303">MQPIIITGGPGAGKSTLLNALGECGFATYAEGSRTLIEQQSQLPDGVLPWTNLPEFARLCLNLMREQKANATTHPMAFMDRAIPDIIAYLRVGGCDVEEDFLRESAGYYSKVLTCRPRRSIYVQDAVRPHSFEEALEIHRILVKTYAELGYQVLEVPWGTVEERVAFVQQVTGLVTDLEDRA</sequence>
<dbReference type="RefSeq" id="WP_257084284.1">
    <property type="nucleotide sequence ID" value="NZ_CP102096.1"/>
</dbReference>
<organism evidence="2 3">
    <name type="scientific">Vibrio japonicus</name>
    <dbReference type="NCBI Taxonomy" id="1824638"/>
    <lineage>
        <taxon>Bacteria</taxon>
        <taxon>Pseudomonadati</taxon>
        <taxon>Pseudomonadota</taxon>
        <taxon>Gammaproteobacteria</taxon>
        <taxon>Vibrionales</taxon>
        <taxon>Vibrionaceae</taxon>
        <taxon>Vibrio</taxon>
    </lineage>
</organism>
<dbReference type="EMBL" id="CP102096">
    <property type="protein sequence ID" value="UUM30536.1"/>
    <property type="molecule type" value="Genomic_DNA"/>
</dbReference>
<evidence type="ECO:0000313" key="3">
    <source>
        <dbReference type="Proteomes" id="UP001058602"/>
    </source>
</evidence>
<evidence type="ECO:0000313" key="2">
    <source>
        <dbReference type="EMBL" id="UUM30536.1"/>
    </source>
</evidence>
<gene>
    <name evidence="2" type="ORF">NP165_12750</name>
</gene>
<keyword evidence="3" id="KW-1185">Reference proteome</keyword>
<dbReference type="Proteomes" id="UP001058602">
    <property type="component" value="Chromosome 1"/>
</dbReference>
<name>A0ABY5LGF7_9VIBR</name>
<dbReference type="SUPFAM" id="SSF52540">
    <property type="entry name" value="P-loop containing nucleoside triphosphate hydrolases"/>
    <property type="match status" value="1"/>
</dbReference>
<accession>A0ABY5LGF7</accession>
<reference evidence="2" key="1">
    <citation type="submission" date="2022-07" db="EMBL/GenBank/DDBJ databases">
        <title>Complete genome of Vibrio japonicus strain JCM 31412T and phylogenomic assessment of the Nereis clade of the genus Vibrio.</title>
        <authorList>
            <person name="Shlafstein M.D."/>
            <person name="Emsley S.A."/>
            <person name="Ushijima B."/>
            <person name="Videau P."/>
            <person name="Saw J.H."/>
        </authorList>
    </citation>
    <scope>NUCLEOTIDE SEQUENCE</scope>
    <source>
        <strain evidence="2">JCM 31412</strain>
    </source>
</reference>
<dbReference type="InterPro" id="IPR027417">
    <property type="entry name" value="P-loop_NTPase"/>
</dbReference>
<feature type="domain" description="NadR/Ttd14 AAA" evidence="1">
    <location>
        <begin position="4"/>
        <end position="164"/>
    </location>
</feature>
<dbReference type="Gene3D" id="3.40.50.300">
    <property type="entry name" value="P-loop containing nucleotide triphosphate hydrolases"/>
    <property type="match status" value="1"/>
</dbReference>
<evidence type="ECO:0000259" key="1">
    <source>
        <dbReference type="Pfam" id="PF13521"/>
    </source>
</evidence>
<proteinExistence type="predicted"/>
<protein>
    <submittedName>
        <fullName evidence="2">AAA family ATPase</fullName>
    </submittedName>
</protein>
<dbReference type="InterPro" id="IPR038727">
    <property type="entry name" value="NadR/Ttd14_AAA_dom"/>
</dbReference>